<keyword evidence="3" id="KW-1185">Reference proteome</keyword>
<protein>
    <submittedName>
        <fullName evidence="2">Uncharacterized protein</fullName>
    </submittedName>
</protein>
<name>A0AAD9Y5F5_COLKA</name>
<proteinExistence type="predicted"/>
<dbReference type="Proteomes" id="UP001281614">
    <property type="component" value="Unassembled WGS sequence"/>
</dbReference>
<sequence length="27" mass="2729">MRTHSTALLAGTTTSNEPSSANCSPPP</sequence>
<dbReference type="AlphaFoldDB" id="A0AAD9Y5F5"/>
<gene>
    <name evidence="2" type="ORF">CKAH01_07989</name>
</gene>
<evidence type="ECO:0000313" key="3">
    <source>
        <dbReference type="Proteomes" id="UP001281614"/>
    </source>
</evidence>
<evidence type="ECO:0000256" key="1">
    <source>
        <dbReference type="SAM" id="MobiDB-lite"/>
    </source>
</evidence>
<organism evidence="2 3">
    <name type="scientific">Colletotrichum kahawae</name>
    <name type="common">Coffee berry disease fungus</name>
    <dbReference type="NCBI Taxonomy" id="34407"/>
    <lineage>
        <taxon>Eukaryota</taxon>
        <taxon>Fungi</taxon>
        <taxon>Dikarya</taxon>
        <taxon>Ascomycota</taxon>
        <taxon>Pezizomycotina</taxon>
        <taxon>Sordariomycetes</taxon>
        <taxon>Hypocreomycetidae</taxon>
        <taxon>Glomerellales</taxon>
        <taxon>Glomerellaceae</taxon>
        <taxon>Colletotrichum</taxon>
        <taxon>Colletotrichum gloeosporioides species complex</taxon>
    </lineage>
</organism>
<accession>A0AAD9Y5F5</accession>
<reference evidence="2" key="1">
    <citation type="submission" date="2023-02" db="EMBL/GenBank/DDBJ databases">
        <title>Colletotrichum kahawae CIFC_Que2 genome sequencing and assembly.</title>
        <authorList>
            <person name="Baroncelli R."/>
        </authorList>
    </citation>
    <scope>NUCLEOTIDE SEQUENCE</scope>
    <source>
        <strain evidence="2">CIFC_Que2</strain>
    </source>
</reference>
<comment type="caution">
    <text evidence="2">The sequence shown here is derived from an EMBL/GenBank/DDBJ whole genome shotgun (WGS) entry which is preliminary data.</text>
</comment>
<feature type="region of interest" description="Disordered" evidence="1">
    <location>
        <begin position="1"/>
        <end position="27"/>
    </location>
</feature>
<dbReference type="EMBL" id="VYYT01000456">
    <property type="protein sequence ID" value="KAK2734755.1"/>
    <property type="molecule type" value="Genomic_DNA"/>
</dbReference>
<evidence type="ECO:0000313" key="2">
    <source>
        <dbReference type="EMBL" id="KAK2734755.1"/>
    </source>
</evidence>